<dbReference type="Proteomes" id="UP001320972">
    <property type="component" value="Unassembled WGS sequence"/>
</dbReference>
<dbReference type="GO" id="GO:0043565">
    <property type="term" value="F:sequence-specific DNA binding"/>
    <property type="evidence" value="ECO:0007669"/>
    <property type="project" value="InterPro"/>
</dbReference>
<evidence type="ECO:0000259" key="4">
    <source>
        <dbReference type="PROSITE" id="PS50956"/>
    </source>
</evidence>
<sequence length="160" mass="17858">MDLDDTDKAILYLLQKETRTSLTHDEIADRIDVSSSTVSNRLQRLKERGILVDYQPKIDYEAAGAPHHVLFVCTAPISQRTELANEAIEIPGVVDIRELLVGTQNLHVEVVCLDTTSVETVAEALDELGLTIDHSEILRREYARPFDHFGSELVGDSSDE</sequence>
<dbReference type="InterPro" id="IPR011991">
    <property type="entry name" value="ArsR-like_HTH"/>
</dbReference>
<keyword evidence="2" id="KW-0238">DNA-binding</keyword>
<evidence type="ECO:0000256" key="3">
    <source>
        <dbReference type="ARBA" id="ARBA00023163"/>
    </source>
</evidence>
<evidence type="ECO:0000313" key="5">
    <source>
        <dbReference type="EMBL" id="MCU4743740.1"/>
    </source>
</evidence>
<dbReference type="InterPro" id="IPR000485">
    <property type="entry name" value="AsnC-type_HTH_dom"/>
</dbReference>
<gene>
    <name evidence="6" type="ORF">OB955_08775</name>
    <name evidence="5" type="ORF">OB960_20350</name>
</gene>
<keyword evidence="3" id="KW-0804">Transcription</keyword>
<evidence type="ECO:0000313" key="7">
    <source>
        <dbReference type="Proteomes" id="UP001320972"/>
    </source>
</evidence>
<dbReference type="EMBL" id="JAOPKB010000003">
    <property type="protein sequence ID" value="MCU4972833.1"/>
    <property type="molecule type" value="Genomic_DNA"/>
</dbReference>
<dbReference type="RefSeq" id="WP_338005555.1">
    <property type="nucleotide sequence ID" value="NZ_JAOPKA010000018.1"/>
</dbReference>
<evidence type="ECO:0000256" key="1">
    <source>
        <dbReference type="ARBA" id="ARBA00023015"/>
    </source>
</evidence>
<feature type="domain" description="HTH asnC-type" evidence="4">
    <location>
        <begin position="3"/>
        <end position="66"/>
    </location>
</feature>
<dbReference type="GO" id="GO:0043200">
    <property type="term" value="P:response to amino acid"/>
    <property type="evidence" value="ECO:0007669"/>
    <property type="project" value="TreeGrafter"/>
</dbReference>
<comment type="caution">
    <text evidence="5">The sequence shown here is derived from an EMBL/GenBank/DDBJ whole genome shotgun (WGS) entry which is preliminary data.</text>
</comment>
<dbReference type="GO" id="GO:0005829">
    <property type="term" value="C:cytosol"/>
    <property type="evidence" value="ECO:0007669"/>
    <property type="project" value="TreeGrafter"/>
</dbReference>
<evidence type="ECO:0000313" key="6">
    <source>
        <dbReference type="EMBL" id="MCU4972833.1"/>
    </source>
</evidence>
<keyword evidence="7" id="KW-1185">Reference proteome</keyword>
<evidence type="ECO:0000313" key="8">
    <source>
        <dbReference type="Proteomes" id="UP001321018"/>
    </source>
</evidence>
<reference evidence="5 7" key="1">
    <citation type="submission" date="2022-09" db="EMBL/GenBank/DDBJ databases">
        <title>Enrichment on poylsaccharides allowed isolation of novel metabolic and taxonomic groups of Haloarchaea.</title>
        <authorList>
            <person name="Sorokin D.Y."/>
            <person name="Elcheninov A.G."/>
            <person name="Khizhniak T.V."/>
            <person name="Kolganova T.V."/>
            <person name="Kublanov I.V."/>
        </authorList>
    </citation>
    <scope>NUCLEOTIDE SEQUENCE</scope>
    <source>
        <strain evidence="6 7">AArc-m2/3/4</strain>
        <strain evidence="5">AArc-xg1-1</strain>
    </source>
</reference>
<dbReference type="InterPro" id="IPR019888">
    <property type="entry name" value="Tscrpt_reg_AsnC-like"/>
</dbReference>
<dbReference type="PROSITE" id="PS50956">
    <property type="entry name" value="HTH_ASNC_2"/>
    <property type="match status" value="1"/>
</dbReference>
<dbReference type="PANTHER" id="PTHR30154">
    <property type="entry name" value="LEUCINE-RESPONSIVE REGULATORY PROTEIN"/>
    <property type="match status" value="1"/>
</dbReference>
<keyword evidence="1" id="KW-0805">Transcription regulation</keyword>
<dbReference type="Proteomes" id="UP001321018">
    <property type="component" value="Unassembled WGS sequence"/>
</dbReference>
<evidence type="ECO:0000256" key="2">
    <source>
        <dbReference type="ARBA" id="ARBA00023125"/>
    </source>
</evidence>
<dbReference type="PANTHER" id="PTHR30154:SF34">
    <property type="entry name" value="TRANSCRIPTIONAL REGULATOR AZLB"/>
    <property type="match status" value="1"/>
</dbReference>
<dbReference type="SUPFAM" id="SSF46785">
    <property type="entry name" value="Winged helix' DNA-binding domain"/>
    <property type="match status" value="1"/>
</dbReference>
<accession>A0AAP2Z3E4</accession>
<dbReference type="CDD" id="cd00090">
    <property type="entry name" value="HTH_ARSR"/>
    <property type="match status" value="1"/>
</dbReference>
<name>A0AAP2Z3E4_9EURY</name>
<organism evidence="5 8">
    <name type="scientific">Natronoglomus mannanivorans</name>
    <dbReference type="NCBI Taxonomy" id="2979990"/>
    <lineage>
        <taxon>Archaea</taxon>
        <taxon>Methanobacteriati</taxon>
        <taxon>Methanobacteriota</taxon>
        <taxon>Stenosarchaea group</taxon>
        <taxon>Halobacteria</taxon>
        <taxon>Halobacteriales</taxon>
        <taxon>Natrialbaceae</taxon>
        <taxon>Natronoglomus</taxon>
    </lineage>
</organism>
<dbReference type="EMBL" id="JAOPKA010000018">
    <property type="protein sequence ID" value="MCU4743740.1"/>
    <property type="molecule type" value="Genomic_DNA"/>
</dbReference>
<proteinExistence type="predicted"/>
<dbReference type="InterPro" id="IPR036390">
    <property type="entry name" value="WH_DNA-bd_sf"/>
</dbReference>
<dbReference type="InterPro" id="IPR036388">
    <property type="entry name" value="WH-like_DNA-bd_sf"/>
</dbReference>
<dbReference type="SMART" id="SM00344">
    <property type="entry name" value="HTH_ASNC"/>
    <property type="match status" value="1"/>
</dbReference>
<dbReference type="AlphaFoldDB" id="A0AAP2Z3E4"/>
<dbReference type="Pfam" id="PF13412">
    <property type="entry name" value="HTH_24"/>
    <property type="match status" value="1"/>
</dbReference>
<dbReference type="Gene3D" id="1.10.10.10">
    <property type="entry name" value="Winged helix-like DNA-binding domain superfamily/Winged helix DNA-binding domain"/>
    <property type="match status" value="1"/>
</dbReference>
<protein>
    <submittedName>
        <fullName evidence="5">Lrp/AsnC family transcriptional regulator</fullName>
    </submittedName>
</protein>